<evidence type="ECO:0000313" key="2">
    <source>
        <dbReference type="Proteomes" id="UP000092574"/>
    </source>
</evidence>
<reference evidence="1" key="1">
    <citation type="submission" date="2017-04" db="EMBL/GenBank/DDBJ databases">
        <title>Complete Genome Sequences of Twelve Strains of a Stable Defined Moderately Diverse Mouse Microbiota 2 (sDMDMm2).</title>
        <authorList>
            <person name="Uchimura Y."/>
            <person name="Wyss M."/>
            <person name="Brugiroux S."/>
            <person name="Limenitakis J.P."/>
            <person name="Stecher B."/>
            <person name="McCoy K.D."/>
            <person name="Macpherson A.J."/>
        </authorList>
    </citation>
    <scope>NUCLEOTIDE SEQUENCE</scope>
    <source>
        <strain evidence="1">YL58</strain>
    </source>
</reference>
<dbReference type="AlphaFoldDB" id="A0A1C7IC49"/>
<dbReference type="KEGG" id="byl:A4V09_12890"/>
<proteinExistence type="predicted"/>
<protein>
    <submittedName>
        <fullName evidence="1">Uncharacterized protein</fullName>
    </submittedName>
</protein>
<dbReference type="STRING" id="1796616.A4V09_12890"/>
<dbReference type="EMBL" id="CP015405">
    <property type="protein sequence ID" value="ANU76588.1"/>
    <property type="molecule type" value="Genomic_DNA"/>
</dbReference>
<dbReference type="Proteomes" id="UP000092574">
    <property type="component" value="Chromosome"/>
</dbReference>
<gene>
    <name evidence="1" type="ORF">A4V09_12890</name>
</gene>
<organism evidence="1 2">
    <name type="scientific">Blautia pseudococcoides</name>
    <dbReference type="NCBI Taxonomy" id="1796616"/>
    <lineage>
        <taxon>Bacteria</taxon>
        <taxon>Bacillati</taxon>
        <taxon>Bacillota</taxon>
        <taxon>Clostridia</taxon>
        <taxon>Lachnospirales</taxon>
        <taxon>Lachnospiraceae</taxon>
        <taxon>Blautia</taxon>
    </lineage>
</organism>
<sequence>MHIGSRSVIGINPASCRLFFFSKTFPQKPRGRLAGHFTLCYTPFMTARKREYIPGRQRLNTKQKKEQNT</sequence>
<name>A0A1C7IC49_9FIRM</name>
<accession>A0A1C7IC49</accession>
<evidence type="ECO:0000313" key="1">
    <source>
        <dbReference type="EMBL" id="ANU76588.1"/>
    </source>
</evidence>
<keyword evidence="2" id="KW-1185">Reference proteome</keyword>